<dbReference type="InterPro" id="IPR049939">
    <property type="entry name" value="NifE-like"/>
</dbReference>
<dbReference type="Gene3D" id="3.40.50.1980">
    <property type="entry name" value="Nitrogenase molybdenum iron protein domain"/>
    <property type="match status" value="2"/>
</dbReference>
<reference evidence="4 5" key="1">
    <citation type="journal article" date="2019" name="Nat. Med.">
        <title>A library of human gut bacterial isolates paired with longitudinal multiomics data enables mechanistic microbiome research.</title>
        <authorList>
            <person name="Poyet M."/>
            <person name="Groussin M."/>
            <person name="Gibbons S.M."/>
            <person name="Avila-Pacheco J."/>
            <person name="Jiang X."/>
            <person name="Kearney S.M."/>
            <person name="Perrotta A.R."/>
            <person name="Berdy B."/>
            <person name="Zhao S."/>
            <person name="Lieberman T.D."/>
            <person name="Swanson P.K."/>
            <person name="Smith M."/>
            <person name="Roesemann S."/>
            <person name="Alexander J.E."/>
            <person name="Rich S.A."/>
            <person name="Livny J."/>
            <person name="Vlamakis H."/>
            <person name="Clish C."/>
            <person name="Bullock K."/>
            <person name="Deik A."/>
            <person name="Scott J."/>
            <person name="Pierce K.A."/>
            <person name="Xavier R.J."/>
            <person name="Alm E.J."/>
        </authorList>
    </citation>
    <scope>NUCLEOTIDE SEQUENCE [LARGE SCALE GENOMIC DNA]</scope>
    <source>
        <strain evidence="2 5">BIOML-A13</strain>
        <strain evidence="3 4">BIOML-A3</strain>
    </source>
</reference>
<dbReference type="GO" id="GO:0016491">
    <property type="term" value="F:oxidoreductase activity"/>
    <property type="evidence" value="ECO:0007669"/>
    <property type="project" value="InterPro"/>
</dbReference>
<dbReference type="SUPFAM" id="SSF53807">
    <property type="entry name" value="Helical backbone' metal receptor"/>
    <property type="match status" value="1"/>
</dbReference>
<organism evidence="2 5">
    <name type="scientific">Phascolarctobacterium faecium</name>
    <dbReference type="NCBI Taxonomy" id="33025"/>
    <lineage>
        <taxon>Bacteria</taxon>
        <taxon>Bacillati</taxon>
        <taxon>Bacillota</taxon>
        <taxon>Negativicutes</taxon>
        <taxon>Acidaminococcales</taxon>
        <taxon>Acidaminococcaceae</taxon>
        <taxon>Phascolarctobacterium</taxon>
    </lineage>
</organism>
<evidence type="ECO:0000259" key="1">
    <source>
        <dbReference type="Pfam" id="PF00148"/>
    </source>
</evidence>
<evidence type="ECO:0000313" key="2">
    <source>
        <dbReference type="EMBL" id="MTT75456.1"/>
    </source>
</evidence>
<evidence type="ECO:0000313" key="4">
    <source>
        <dbReference type="Proteomes" id="UP000443070"/>
    </source>
</evidence>
<name>A0A7X2XEV7_9FIRM</name>
<keyword evidence="4" id="KW-1185">Reference proteome</keyword>
<protein>
    <submittedName>
        <fullName evidence="2">Nitrogen fixation protein NifE</fullName>
    </submittedName>
</protein>
<dbReference type="PANTHER" id="PTHR42956:SF1">
    <property type="entry name" value="NITROGENASE IRON-MOLYBDENUM COFACTOR BIOSYNTHESIS PROTEIN NIFE"/>
    <property type="match status" value="1"/>
</dbReference>
<evidence type="ECO:0000313" key="3">
    <source>
        <dbReference type="EMBL" id="MTU04583.1"/>
    </source>
</evidence>
<dbReference type="Proteomes" id="UP000484547">
    <property type="component" value="Unassembled WGS sequence"/>
</dbReference>
<proteinExistence type="predicted"/>
<dbReference type="Pfam" id="PF00148">
    <property type="entry name" value="Oxidored_nitro"/>
    <property type="match status" value="1"/>
</dbReference>
<dbReference type="PANTHER" id="PTHR42956">
    <property type="entry name" value="NITROGENASE IRON-MOLYBDENUM COFACTOR BIOSYNTHESIS PROTEIN NIFE"/>
    <property type="match status" value="1"/>
</dbReference>
<dbReference type="InterPro" id="IPR000510">
    <property type="entry name" value="Nase/OxRdtase_comp1"/>
</dbReference>
<dbReference type="AlphaFoldDB" id="A0A7X2XEV7"/>
<evidence type="ECO:0000313" key="5">
    <source>
        <dbReference type="Proteomes" id="UP000484547"/>
    </source>
</evidence>
<gene>
    <name evidence="2" type="ORF">GMD11_04105</name>
    <name evidence="3" type="ORF">GMD18_09250</name>
</gene>
<dbReference type="EMBL" id="WNBW01000008">
    <property type="protein sequence ID" value="MTU04583.1"/>
    <property type="molecule type" value="Genomic_DNA"/>
</dbReference>
<dbReference type="OrthoDB" id="9767044at2"/>
<dbReference type="Proteomes" id="UP000443070">
    <property type="component" value="Unassembled WGS sequence"/>
</dbReference>
<dbReference type="EMBL" id="WNBM01000001">
    <property type="protein sequence ID" value="MTT75456.1"/>
    <property type="molecule type" value="Genomic_DNA"/>
</dbReference>
<comment type="caution">
    <text evidence="2">The sequence shown here is derived from an EMBL/GenBank/DDBJ whole genome shotgun (WGS) entry which is preliminary data.</text>
</comment>
<accession>A0A7X2XEV7</accession>
<sequence>MAIKTKRMLSKTKSCSCSMPGVWRAAAYCSGAAVIFHSPRACAHVARSMDISAQYRALANGAAENLKSIPVVSSMLQEKHSIFGGADRLRACIEDVVNTYRPKCLIIANSCVAGVIGDDVEAVGKESEVKYGIPVLTVPCYGFLDGEYYQGYFAVAEQLAERFLHKQPKVENTALLIGDNGGPWGHYAKEVKRLLAYFSIKVIGQFPGYVPINELPQVTAASFSIILGGRGQTYNGLTKIAKLLEMNYEVPYLQDGYPVGWDNTVGWLRNLGVFLHQEALAEKAVVQEMDKLFAFAGKVKKITQGKRCVVCIGRMLMYFHPAGILETLSRLEMQVEAIILFDNYNPKERKLMVEAVSAQCQAPIIDQTAGQQLLETVDLVLTTHEITNNQDIKQIFLPMLPLVGTSGEIEFMDCIYKTLCRRGEKGGIVYV</sequence>
<feature type="domain" description="Nitrogenase/oxidoreductase component 1" evidence="1">
    <location>
        <begin position="17"/>
        <end position="417"/>
    </location>
</feature>